<dbReference type="GO" id="GO:0005789">
    <property type="term" value="C:endoplasmic reticulum membrane"/>
    <property type="evidence" value="ECO:0007669"/>
    <property type="project" value="UniProtKB-SubCell"/>
</dbReference>
<dbReference type="Gene3D" id="1.20.5.110">
    <property type="match status" value="1"/>
</dbReference>
<dbReference type="OrthoDB" id="17651at2759"/>
<feature type="domain" description="BAP29/BAP31 transmembrane" evidence="13">
    <location>
        <begin position="7"/>
        <end position="133"/>
    </location>
</feature>
<keyword evidence="9 12" id="KW-0175">Coiled coil</keyword>
<dbReference type="AlphaFoldDB" id="A0A152A8S8"/>
<dbReference type="GO" id="GO:0006886">
    <property type="term" value="P:intracellular protein transport"/>
    <property type="evidence" value="ECO:0007669"/>
    <property type="project" value="UniProtKB-UniRule"/>
</dbReference>
<protein>
    <recommendedName>
        <fullName evidence="11">Endoplasmic reticulum transmembrane protein</fullName>
    </recommendedName>
</protein>
<evidence type="ECO:0000313" key="15">
    <source>
        <dbReference type="EMBL" id="KYR02632.1"/>
    </source>
</evidence>
<comment type="subcellular location">
    <subcellularLocation>
        <location evidence="1 11">Endoplasmic reticulum membrane</location>
        <topology evidence="1 11">Multi-pass membrane protein</topology>
    </subcellularLocation>
</comment>
<dbReference type="InterPro" id="IPR040463">
    <property type="entry name" value="BAP29/BAP31_N"/>
</dbReference>
<evidence type="ECO:0000256" key="6">
    <source>
        <dbReference type="ARBA" id="ARBA00022892"/>
    </source>
</evidence>
<organism evidence="15 16">
    <name type="scientific">Tieghemostelium lacteum</name>
    <name type="common">Slime mold</name>
    <name type="synonym">Dictyostelium lacteum</name>
    <dbReference type="NCBI Taxonomy" id="361077"/>
    <lineage>
        <taxon>Eukaryota</taxon>
        <taxon>Amoebozoa</taxon>
        <taxon>Evosea</taxon>
        <taxon>Eumycetozoa</taxon>
        <taxon>Dictyostelia</taxon>
        <taxon>Dictyosteliales</taxon>
        <taxon>Raperosteliaceae</taxon>
        <taxon>Tieghemostelium</taxon>
    </lineage>
</organism>
<proteinExistence type="inferred from homology"/>
<evidence type="ECO:0000313" key="16">
    <source>
        <dbReference type="Proteomes" id="UP000076078"/>
    </source>
</evidence>
<dbReference type="PANTHER" id="PTHR12701">
    <property type="entry name" value="BCR-ASSOCIATED PROTEIN, BAP"/>
    <property type="match status" value="1"/>
</dbReference>
<comment type="function">
    <text evidence="11">May play a role in anterograde transport of membrane proteins from the endoplasmic reticulum to the Golgi.</text>
</comment>
<gene>
    <name evidence="15" type="ORF">DLAC_00081</name>
</gene>
<feature type="transmembrane region" description="Helical" evidence="11">
    <location>
        <begin position="6"/>
        <end position="29"/>
    </location>
</feature>
<evidence type="ECO:0000256" key="4">
    <source>
        <dbReference type="ARBA" id="ARBA00022692"/>
    </source>
</evidence>
<evidence type="ECO:0000256" key="5">
    <source>
        <dbReference type="ARBA" id="ARBA00022824"/>
    </source>
</evidence>
<comment type="caution">
    <text evidence="15">The sequence shown here is derived from an EMBL/GenBank/DDBJ whole genome shotgun (WGS) entry which is preliminary data.</text>
</comment>
<evidence type="ECO:0000256" key="11">
    <source>
        <dbReference type="RuleBase" id="RU367026"/>
    </source>
</evidence>
<dbReference type="InParanoid" id="A0A152A8S8"/>
<comment type="similarity">
    <text evidence="2 11">Belongs to the BCAP29/BCAP31 family.</text>
</comment>
<evidence type="ECO:0000256" key="2">
    <source>
        <dbReference type="ARBA" id="ARBA00007956"/>
    </source>
</evidence>
<evidence type="ECO:0000256" key="8">
    <source>
        <dbReference type="ARBA" id="ARBA00022989"/>
    </source>
</evidence>
<dbReference type="PANTHER" id="PTHR12701:SF20">
    <property type="entry name" value="ENDOPLASMIC RETICULUM TRANSMEMBRANE PROTEIN"/>
    <property type="match status" value="1"/>
</dbReference>
<keyword evidence="3 11" id="KW-0813">Transport</keyword>
<dbReference type="InterPro" id="IPR008417">
    <property type="entry name" value="BAP29/BAP31"/>
</dbReference>
<evidence type="ECO:0000256" key="12">
    <source>
        <dbReference type="SAM" id="Coils"/>
    </source>
</evidence>
<dbReference type="GO" id="GO:0006888">
    <property type="term" value="P:endoplasmic reticulum to Golgi vesicle-mediated transport"/>
    <property type="evidence" value="ECO:0007669"/>
    <property type="project" value="UniProtKB-UniRule"/>
</dbReference>
<evidence type="ECO:0000259" key="14">
    <source>
        <dbReference type="Pfam" id="PF18035"/>
    </source>
</evidence>
<feature type="transmembrane region" description="Helical" evidence="11">
    <location>
        <begin position="98"/>
        <end position="115"/>
    </location>
</feature>
<keyword evidence="7 11" id="KW-0653">Protein transport</keyword>
<evidence type="ECO:0000256" key="10">
    <source>
        <dbReference type="ARBA" id="ARBA00023136"/>
    </source>
</evidence>
<keyword evidence="5 11" id="KW-0256">Endoplasmic reticulum</keyword>
<reference evidence="15 16" key="1">
    <citation type="submission" date="2015-12" db="EMBL/GenBank/DDBJ databases">
        <title>Dictyostelia acquired genes for synthesis and detection of signals that induce cell-type specialization by lateral gene transfer from prokaryotes.</title>
        <authorList>
            <person name="Gloeckner G."/>
            <person name="Schaap P."/>
        </authorList>
    </citation>
    <scope>NUCLEOTIDE SEQUENCE [LARGE SCALE GENOMIC DNA]</scope>
    <source>
        <strain evidence="15 16">TK</strain>
    </source>
</reference>
<sequence>MEAILIVAFFLLVVEIFICTLAVFPFLSMDTRKKLFSQIHKVMGGHTTKVVVYVMASLMLFIFLQSNYDSYKTDKKLHQGGGVLVTDKPGEYSKLFRHQRNIYLSGFVLFLYFLISRAQSIIKELGAVEVKSNAVLKQQKNNQDATAAILTENEELKEEIAKLKKMEKEFKAMKSQAEAVNREYSNLQEEYNKIQGKKSTTSKKVD</sequence>
<feature type="transmembrane region" description="Helical" evidence="11">
    <location>
        <begin position="50"/>
        <end position="68"/>
    </location>
</feature>
<dbReference type="Pfam" id="PF18035">
    <property type="entry name" value="Bap31_Bap29_C"/>
    <property type="match status" value="1"/>
</dbReference>
<keyword evidence="8 11" id="KW-1133">Transmembrane helix</keyword>
<feature type="domain" description="Bap31/Bap29 cytoplasmic coiled-coil" evidence="14">
    <location>
        <begin position="151"/>
        <end position="204"/>
    </location>
</feature>
<evidence type="ECO:0000256" key="1">
    <source>
        <dbReference type="ARBA" id="ARBA00004477"/>
    </source>
</evidence>
<dbReference type="GO" id="GO:0070973">
    <property type="term" value="P:protein localization to endoplasmic reticulum exit site"/>
    <property type="evidence" value="ECO:0007669"/>
    <property type="project" value="UniProtKB-UniRule"/>
</dbReference>
<keyword evidence="16" id="KW-1185">Reference proteome</keyword>
<accession>A0A152A8S8</accession>
<feature type="coiled-coil region" evidence="12">
    <location>
        <begin position="146"/>
        <end position="197"/>
    </location>
</feature>
<dbReference type="EMBL" id="LODT01000001">
    <property type="protein sequence ID" value="KYR02632.1"/>
    <property type="molecule type" value="Genomic_DNA"/>
</dbReference>
<dbReference type="OMA" id="EMGLFML"/>
<keyword evidence="6 11" id="KW-0931">ER-Golgi transport</keyword>
<evidence type="ECO:0000256" key="9">
    <source>
        <dbReference type="ARBA" id="ARBA00023054"/>
    </source>
</evidence>
<evidence type="ECO:0000256" key="7">
    <source>
        <dbReference type="ARBA" id="ARBA00022927"/>
    </source>
</evidence>
<keyword evidence="4 11" id="KW-0812">Transmembrane</keyword>
<keyword evidence="10 11" id="KW-0472">Membrane</keyword>
<evidence type="ECO:0000259" key="13">
    <source>
        <dbReference type="Pfam" id="PF05529"/>
    </source>
</evidence>
<dbReference type="Pfam" id="PF05529">
    <property type="entry name" value="Bap31"/>
    <property type="match status" value="1"/>
</dbReference>
<dbReference type="STRING" id="361077.A0A152A8S8"/>
<name>A0A152A8S8_TIELA</name>
<dbReference type="FunCoup" id="A0A152A8S8">
    <property type="interactions" value="388"/>
</dbReference>
<dbReference type="InterPro" id="IPR041672">
    <property type="entry name" value="Bap31/Bap29_C"/>
</dbReference>
<evidence type="ECO:0000256" key="3">
    <source>
        <dbReference type="ARBA" id="ARBA00022448"/>
    </source>
</evidence>
<dbReference type="Proteomes" id="UP000076078">
    <property type="component" value="Unassembled WGS sequence"/>
</dbReference>